<gene>
    <name evidence="2" type="ORF">I79_015846</name>
</gene>
<dbReference type="AlphaFoldDB" id="G3HXT2"/>
<dbReference type="Proteomes" id="UP000001075">
    <property type="component" value="Unassembled WGS sequence"/>
</dbReference>
<reference evidence="3" key="1">
    <citation type="journal article" date="2011" name="Nat. Biotechnol.">
        <title>The genomic sequence of the Chinese hamster ovary (CHO)-K1 cell line.</title>
        <authorList>
            <person name="Xu X."/>
            <person name="Nagarajan H."/>
            <person name="Lewis N.E."/>
            <person name="Pan S."/>
            <person name="Cai Z."/>
            <person name="Liu X."/>
            <person name="Chen W."/>
            <person name="Xie M."/>
            <person name="Wang W."/>
            <person name="Hammond S."/>
            <person name="Andersen M.R."/>
            <person name="Neff N."/>
            <person name="Passarelli B."/>
            <person name="Koh W."/>
            <person name="Fan H.C."/>
            <person name="Wang J."/>
            <person name="Gui Y."/>
            <person name="Lee K.H."/>
            <person name="Betenbaugh M.J."/>
            <person name="Quake S.R."/>
            <person name="Famili I."/>
            <person name="Palsson B.O."/>
            <person name="Wang J."/>
        </authorList>
    </citation>
    <scope>NUCLEOTIDE SEQUENCE [LARGE SCALE GENOMIC DNA]</scope>
    <source>
        <strain evidence="3">CHO K1 cell line</strain>
    </source>
</reference>
<evidence type="ECO:0000313" key="2">
    <source>
        <dbReference type="EMBL" id="EGW03314.1"/>
    </source>
</evidence>
<protein>
    <submittedName>
        <fullName evidence="2">Uncharacterized protein</fullName>
    </submittedName>
</protein>
<accession>G3HXT2</accession>
<evidence type="ECO:0000256" key="1">
    <source>
        <dbReference type="SAM" id="MobiDB-lite"/>
    </source>
</evidence>
<name>G3HXT2_CRIGR</name>
<sequence>MAAGLVLLGQGKEGGRTPRHDPEKESCVLDLAQFQLVCPKGDRSISCVNMRVDAKQRACQSMRSTVY</sequence>
<dbReference type="EMBL" id="JH000892">
    <property type="protein sequence ID" value="EGW03314.1"/>
    <property type="molecule type" value="Genomic_DNA"/>
</dbReference>
<proteinExistence type="predicted"/>
<feature type="region of interest" description="Disordered" evidence="1">
    <location>
        <begin position="1"/>
        <end position="23"/>
    </location>
</feature>
<feature type="compositionally biased region" description="Basic and acidic residues" evidence="1">
    <location>
        <begin position="13"/>
        <end position="23"/>
    </location>
</feature>
<organism evidence="2 3">
    <name type="scientific">Cricetulus griseus</name>
    <name type="common">Chinese hamster</name>
    <name type="synonym">Cricetulus barabensis griseus</name>
    <dbReference type="NCBI Taxonomy" id="10029"/>
    <lineage>
        <taxon>Eukaryota</taxon>
        <taxon>Metazoa</taxon>
        <taxon>Chordata</taxon>
        <taxon>Craniata</taxon>
        <taxon>Vertebrata</taxon>
        <taxon>Euteleostomi</taxon>
        <taxon>Mammalia</taxon>
        <taxon>Eutheria</taxon>
        <taxon>Euarchontoglires</taxon>
        <taxon>Glires</taxon>
        <taxon>Rodentia</taxon>
        <taxon>Myomorpha</taxon>
        <taxon>Muroidea</taxon>
        <taxon>Cricetidae</taxon>
        <taxon>Cricetinae</taxon>
        <taxon>Cricetulus</taxon>
    </lineage>
</organism>
<evidence type="ECO:0000313" key="3">
    <source>
        <dbReference type="Proteomes" id="UP000001075"/>
    </source>
</evidence>
<dbReference type="InParanoid" id="G3HXT2"/>